<dbReference type="GO" id="GO:0097602">
    <property type="term" value="F:cullin family protein binding"/>
    <property type="evidence" value="ECO:0007669"/>
    <property type="project" value="TreeGrafter"/>
</dbReference>
<evidence type="ECO:0000259" key="3">
    <source>
        <dbReference type="Pfam" id="PF05667"/>
    </source>
</evidence>
<sequence>MDEMRKVLSWLVGALPSTEEPVADHTGIAGQTLHSKALSAIDELFGRSVTGKRKTINRMSKEDTSSYQWTPVRDLRTAHIIPFVAPASHEEALYVADKVDLVSSQPLDSRDFPMSVVEYNQAQIAKDRQTAADWEDRGIHTGMSRKDYRTKKAQKLLTKIQSALAESVSRYNAVNVSKLFAPPRVPDEEPERVRETRFMKELKFAKHEANEAPAELEEPGMSEEELAELRRQEKEAEEASLREELQRLEAKLAKLDAKLAAVKAETEKTHTEAQATSEKAKDLSEEGKDLEAQYGTQQRTIEYADDLVGNKKKLLAAEQATLQEIADVKSQFSEKEAKYKAQHDALIGDQENAKRMIQNKLDEIKRIKKRRKHLANEIHEKEERKAALEAEYDKLPKNIERELFISRIMDIIKNIKKQQNEITKINMDSKDLQKEINNANDAVTRSFIATEEKVYKDAAKDNVAKQVYRQLIALRENFDQLIRAVEETGQLKQQQYELEEKKNALEQRNDGINMERLQEDLGQIRTENQQLQADVKALKKK</sequence>
<evidence type="ECO:0000256" key="2">
    <source>
        <dbReference type="SAM" id="MobiDB-lite"/>
    </source>
</evidence>
<proteinExistence type="predicted"/>
<dbReference type="Pfam" id="PF05667">
    <property type="entry name" value="CCDC22_CC"/>
    <property type="match status" value="1"/>
</dbReference>
<feature type="compositionally biased region" description="Basic and acidic residues" evidence="2">
    <location>
        <begin position="278"/>
        <end position="287"/>
    </location>
</feature>
<accession>A0A7S4FSK6</accession>
<evidence type="ECO:0000313" key="4">
    <source>
        <dbReference type="EMBL" id="CAE0811856.1"/>
    </source>
</evidence>
<evidence type="ECO:0000256" key="1">
    <source>
        <dbReference type="SAM" id="Coils"/>
    </source>
</evidence>
<dbReference type="PANTHER" id="PTHR15668:SF4">
    <property type="entry name" value="COILED-COIL DOMAIN-CONTAINING PROTEIN 22"/>
    <property type="match status" value="1"/>
</dbReference>
<dbReference type="InterPro" id="IPR008530">
    <property type="entry name" value="CCDC22"/>
</dbReference>
<gene>
    <name evidence="4" type="ORF">EGYM00163_LOCUS23006</name>
</gene>
<dbReference type="AlphaFoldDB" id="A0A7S4FSK6"/>
<dbReference type="EMBL" id="HBJA01065226">
    <property type="protein sequence ID" value="CAE0811856.1"/>
    <property type="molecule type" value="Transcribed_RNA"/>
</dbReference>
<dbReference type="GO" id="GO:2000060">
    <property type="term" value="P:positive regulation of ubiquitin-dependent protein catabolic process"/>
    <property type="evidence" value="ECO:0007669"/>
    <property type="project" value="TreeGrafter"/>
</dbReference>
<dbReference type="InterPro" id="IPR048348">
    <property type="entry name" value="CCDC22_CC"/>
</dbReference>
<keyword evidence="1" id="KW-0175">Coiled coil</keyword>
<feature type="region of interest" description="Disordered" evidence="2">
    <location>
        <begin position="265"/>
        <end position="287"/>
    </location>
</feature>
<name>A0A7S4FSK6_9EUGL</name>
<organism evidence="4">
    <name type="scientific">Eutreptiella gymnastica</name>
    <dbReference type="NCBI Taxonomy" id="73025"/>
    <lineage>
        <taxon>Eukaryota</taxon>
        <taxon>Discoba</taxon>
        <taxon>Euglenozoa</taxon>
        <taxon>Euglenida</taxon>
        <taxon>Spirocuta</taxon>
        <taxon>Euglenophyceae</taxon>
        <taxon>Eutreptiales</taxon>
        <taxon>Eutreptiaceae</taxon>
        <taxon>Eutreptiella</taxon>
    </lineage>
</organism>
<feature type="coiled-coil region" evidence="1">
    <location>
        <begin position="488"/>
        <end position="541"/>
    </location>
</feature>
<reference evidence="4" key="1">
    <citation type="submission" date="2021-01" db="EMBL/GenBank/DDBJ databases">
        <authorList>
            <person name="Corre E."/>
            <person name="Pelletier E."/>
            <person name="Niang G."/>
            <person name="Scheremetjew M."/>
            <person name="Finn R."/>
            <person name="Kale V."/>
            <person name="Holt S."/>
            <person name="Cochrane G."/>
            <person name="Meng A."/>
            <person name="Brown T."/>
            <person name="Cohen L."/>
        </authorList>
    </citation>
    <scope>NUCLEOTIDE SEQUENCE</scope>
    <source>
        <strain evidence="4">CCMP1594</strain>
    </source>
</reference>
<dbReference type="PANTHER" id="PTHR15668">
    <property type="entry name" value="JM1 PROTEIN"/>
    <property type="match status" value="1"/>
</dbReference>
<protein>
    <recommendedName>
        <fullName evidence="3">CCDC22 coiled-coil domain-containing protein</fullName>
    </recommendedName>
</protein>
<feature type="coiled-coil region" evidence="1">
    <location>
        <begin position="350"/>
        <end position="442"/>
    </location>
</feature>
<feature type="domain" description="CCDC22 coiled-coil" evidence="3">
    <location>
        <begin position="87"/>
        <end position="506"/>
    </location>
</feature>